<name>A0ACA9L570_9GLOM</name>
<proteinExistence type="predicted"/>
<keyword evidence="2" id="KW-1185">Reference proteome</keyword>
<evidence type="ECO:0000313" key="2">
    <source>
        <dbReference type="Proteomes" id="UP000789702"/>
    </source>
</evidence>
<comment type="caution">
    <text evidence="1">The sequence shown here is derived from an EMBL/GenBank/DDBJ whole genome shotgun (WGS) entry which is preliminary data.</text>
</comment>
<sequence>DNDNSQRCSGMFDKAAIPGGADPKITLKYDKISEIGTSVVVYEYSDSGSIGYFEEGEATIKNHHCTDSQLNSIVFNKDASSIVDHVFYFNSTGEDRSFIYHVNKTGFYCVAALSFEGKGGDFMIRIDWRNPYGELPASDYPKLPFYGLLSLVYLVIGVIWMTLSIIHWRDILPIQNYISSVILFLMLEMAFNWGYWENYNNYGQHFSFALLLLSTPEETLFHSLCY</sequence>
<feature type="non-terminal residue" evidence="1">
    <location>
        <position position="1"/>
    </location>
</feature>
<protein>
    <submittedName>
        <fullName evidence="1">17327_t:CDS:1</fullName>
    </submittedName>
</protein>
<gene>
    <name evidence="1" type="ORF">DHETER_LOCUS3440</name>
</gene>
<organism evidence="1 2">
    <name type="scientific">Dentiscutata heterogama</name>
    <dbReference type="NCBI Taxonomy" id="1316150"/>
    <lineage>
        <taxon>Eukaryota</taxon>
        <taxon>Fungi</taxon>
        <taxon>Fungi incertae sedis</taxon>
        <taxon>Mucoromycota</taxon>
        <taxon>Glomeromycotina</taxon>
        <taxon>Glomeromycetes</taxon>
        <taxon>Diversisporales</taxon>
        <taxon>Gigasporaceae</taxon>
        <taxon>Dentiscutata</taxon>
    </lineage>
</organism>
<accession>A0ACA9L570</accession>
<dbReference type="EMBL" id="CAJVPU010002958">
    <property type="protein sequence ID" value="CAG8510650.1"/>
    <property type="molecule type" value="Genomic_DNA"/>
</dbReference>
<dbReference type="Proteomes" id="UP000789702">
    <property type="component" value="Unassembled WGS sequence"/>
</dbReference>
<reference evidence="1" key="1">
    <citation type="submission" date="2021-06" db="EMBL/GenBank/DDBJ databases">
        <authorList>
            <person name="Kallberg Y."/>
            <person name="Tangrot J."/>
            <person name="Rosling A."/>
        </authorList>
    </citation>
    <scope>NUCLEOTIDE SEQUENCE</scope>
    <source>
        <strain evidence="1">IL203A</strain>
    </source>
</reference>
<evidence type="ECO:0000313" key="1">
    <source>
        <dbReference type="EMBL" id="CAG8510650.1"/>
    </source>
</evidence>